<evidence type="ECO:0000313" key="5">
    <source>
        <dbReference type="Proteomes" id="UP001621534"/>
    </source>
</evidence>
<keyword evidence="5" id="KW-1185">Reference proteome</keyword>
<reference evidence="4" key="5">
    <citation type="submission" date="2021-07" db="EMBL/GenBank/DDBJ databases">
        <authorList>
            <person name="Wevar Oller A.L."/>
            <person name="Talano M.A."/>
            <person name="Torres Tejerizo G.A."/>
            <person name="Agostini E."/>
        </authorList>
    </citation>
    <scope>NUCLEOTIDE SEQUENCE</scope>
    <source>
        <strain evidence="4">AW4</strain>
    </source>
</reference>
<accession>A0A923FZ95</accession>
<proteinExistence type="predicted"/>
<reference evidence="2" key="2">
    <citation type="journal article" date="2020" name="Microorganisms">
        <title>Reliable Identification of Environmental Pseudomonas Isolates Using the rpoD Gene.</title>
        <authorList>
            <consortium name="The Broad Institute Genome Sequencing Platform"/>
            <person name="Girard L."/>
            <person name="Lood C."/>
            <person name="Rokni-Zadeh H."/>
            <person name="van Noort V."/>
            <person name="Lavigne R."/>
            <person name="De Mot R."/>
        </authorList>
    </citation>
    <scope>NUCLEOTIDE SEQUENCE</scope>
    <source>
        <strain evidence="2">SWRI10</strain>
    </source>
</reference>
<dbReference type="Proteomes" id="UP001621534">
    <property type="component" value="Unassembled WGS sequence"/>
</dbReference>
<dbReference type="EMBL" id="JABWRE010000008">
    <property type="protein sequence ID" value="MBC3441555.1"/>
    <property type="molecule type" value="Genomic_DNA"/>
</dbReference>
<dbReference type="Proteomes" id="UP000599879">
    <property type="component" value="Unassembled WGS sequence"/>
</dbReference>
<evidence type="ECO:0000256" key="1">
    <source>
        <dbReference type="SAM" id="SignalP"/>
    </source>
</evidence>
<keyword evidence="1" id="KW-0732">Signal</keyword>
<dbReference type="RefSeq" id="WP_186555122.1">
    <property type="nucleotide sequence ID" value="NZ_JABWRE020000001.1"/>
</dbReference>
<feature type="signal peptide" evidence="1">
    <location>
        <begin position="1"/>
        <end position="20"/>
    </location>
</feature>
<gene>
    <name evidence="3" type="ORF">HU737_011730</name>
    <name evidence="2" type="ORF">HU737_12755</name>
    <name evidence="4" type="ORF">KW869_10525</name>
</gene>
<evidence type="ECO:0000313" key="3">
    <source>
        <dbReference type="EMBL" id="MBV4536654.1"/>
    </source>
</evidence>
<evidence type="ECO:0000313" key="2">
    <source>
        <dbReference type="EMBL" id="MBC3441555.1"/>
    </source>
</evidence>
<comment type="caution">
    <text evidence="2">The sequence shown here is derived from an EMBL/GenBank/DDBJ whole genome shotgun (WGS) entry which is preliminary data.</text>
</comment>
<dbReference type="AlphaFoldDB" id="A0A923FZ95"/>
<reference evidence="4 5" key="1">
    <citation type="journal article" date="2012" name="Plant Soil">
        <title>Screening of plant growth-promoting traits in arsenic-resistant bacteria isolated from the rhizosphere of soybean plants from Argentinean agricultural soil.</title>
        <authorList>
            <person name="Wevar Oller A.L."/>
            <person name="Talano M.A."/>
            <person name="Agostini E."/>
        </authorList>
    </citation>
    <scope>NUCLEOTIDE SEQUENCE [LARGE SCALE GENOMIC DNA]</scope>
    <source>
        <strain evidence="4 5">AW4</strain>
    </source>
</reference>
<dbReference type="EMBL" id="JAHWXS010000009">
    <property type="protein sequence ID" value="MFK5733963.1"/>
    <property type="molecule type" value="Genomic_DNA"/>
</dbReference>
<protein>
    <submittedName>
        <fullName evidence="2">Sn-glycerol-3-phosphate transporter</fullName>
    </submittedName>
</protein>
<reference evidence="3" key="4">
    <citation type="submission" date="2021-06" db="EMBL/GenBank/DDBJ databases">
        <title>Updating the genus Pseudomonas: Description of 43 new species and partition of the Pseudomonas putida group.</title>
        <authorList>
            <person name="Girard L."/>
            <person name="Lood C."/>
            <person name="Vandamme P."/>
            <person name="Rokni-Zadeh H."/>
            <person name="Van Noort V."/>
            <person name="Hofte M."/>
            <person name="Lavigne R."/>
            <person name="De Mot R."/>
        </authorList>
    </citation>
    <scope>NUCLEOTIDE SEQUENCE</scope>
    <source>
        <strain evidence="3">SWRI10</strain>
    </source>
</reference>
<name>A0A923FZ95_9PSED</name>
<dbReference type="EMBL" id="JABWRE020000001">
    <property type="protein sequence ID" value="MBV4536654.1"/>
    <property type="molecule type" value="Genomic_DNA"/>
</dbReference>
<feature type="chain" id="PRO_5044695958" evidence="1">
    <location>
        <begin position="21"/>
        <end position="157"/>
    </location>
</feature>
<organism evidence="2">
    <name type="scientific">Pseudomonas urmiensis</name>
    <dbReference type="NCBI Taxonomy" id="2745493"/>
    <lineage>
        <taxon>Bacteria</taxon>
        <taxon>Pseudomonadati</taxon>
        <taxon>Pseudomonadota</taxon>
        <taxon>Gammaproteobacteria</taxon>
        <taxon>Pseudomonadales</taxon>
        <taxon>Pseudomonadaceae</taxon>
        <taxon>Pseudomonas</taxon>
    </lineage>
</organism>
<reference evidence="2" key="3">
    <citation type="submission" date="2020-07" db="EMBL/GenBank/DDBJ databases">
        <authorList>
            <person name="Lood C."/>
            <person name="Girard L."/>
        </authorList>
    </citation>
    <scope>NUCLEOTIDE SEQUENCE</scope>
    <source>
        <strain evidence="2">SWRI10</strain>
    </source>
</reference>
<evidence type="ECO:0000313" key="4">
    <source>
        <dbReference type="EMBL" id="MFK5733963.1"/>
    </source>
</evidence>
<sequence length="157" mass="17467">MSRQFLLAIALLLWSTAASAGQSEPQGDYWYIQTSAYTRHWSPDPEHNNHQRLIGIERVYSDGLLWGGATFKNSFNQRSYYGYVGKVWEHERFPLYAKLSAGLIQGYKGEYKDKIPLNHLGVAPVIIPGIGAHWGPVAAEFVVLGAAAGMVNVGLRF</sequence>